<dbReference type="GO" id="GO:0015740">
    <property type="term" value="P:C4-dicarboxylate transport"/>
    <property type="evidence" value="ECO:0007669"/>
    <property type="project" value="TreeGrafter"/>
</dbReference>
<evidence type="ECO:0000313" key="11">
    <source>
        <dbReference type="EMBL" id="RZU62618.1"/>
    </source>
</evidence>
<comment type="subcellular location">
    <subcellularLocation>
        <location evidence="1">Cell inner membrane</location>
        <topology evidence="1">Multi-pass membrane protein</topology>
    </subcellularLocation>
</comment>
<keyword evidence="12" id="KW-1185">Reference proteome</keyword>
<dbReference type="EMBL" id="SHLA01000001">
    <property type="protein sequence ID" value="RZU62618.1"/>
    <property type="molecule type" value="Genomic_DNA"/>
</dbReference>
<dbReference type="GO" id="GO:0022857">
    <property type="term" value="F:transmembrane transporter activity"/>
    <property type="evidence" value="ECO:0007669"/>
    <property type="project" value="TreeGrafter"/>
</dbReference>
<dbReference type="RefSeq" id="WP_130451167.1">
    <property type="nucleotide sequence ID" value="NZ_SHLA01000001.1"/>
</dbReference>
<evidence type="ECO:0000256" key="6">
    <source>
        <dbReference type="ARBA" id="ARBA00022989"/>
    </source>
</evidence>
<dbReference type="Proteomes" id="UP000292685">
    <property type="component" value="Unassembled WGS sequence"/>
</dbReference>
<accession>A0A4Q8AEG4</accession>
<feature type="transmembrane region" description="Helical" evidence="9">
    <location>
        <begin position="21"/>
        <end position="44"/>
    </location>
</feature>
<keyword evidence="6 9" id="KW-1133">Transmembrane helix</keyword>
<keyword evidence="7 9" id="KW-0472">Membrane</keyword>
<keyword evidence="2" id="KW-0813">Transport</keyword>
<dbReference type="Pfam" id="PF04290">
    <property type="entry name" value="DctQ"/>
    <property type="match status" value="1"/>
</dbReference>
<evidence type="ECO:0000256" key="4">
    <source>
        <dbReference type="ARBA" id="ARBA00022519"/>
    </source>
</evidence>
<feature type="transmembrane region" description="Helical" evidence="9">
    <location>
        <begin position="59"/>
        <end position="77"/>
    </location>
</feature>
<dbReference type="InterPro" id="IPR055348">
    <property type="entry name" value="DctQ"/>
</dbReference>
<evidence type="ECO:0000256" key="1">
    <source>
        <dbReference type="ARBA" id="ARBA00004429"/>
    </source>
</evidence>
<keyword evidence="3" id="KW-1003">Cell membrane</keyword>
<gene>
    <name evidence="11" type="ORF">EV380_2216</name>
</gene>
<name>A0A4Q8AEG4_9MICC</name>
<comment type="similarity">
    <text evidence="8">Belongs to the TRAP transporter small permease family.</text>
</comment>
<comment type="caution">
    <text evidence="11">The sequence shown here is derived from an EMBL/GenBank/DDBJ whole genome shotgun (WGS) entry which is preliminary data.</text>
</comment>
<evidence type="ECO:0000256" key="3">
    <source>
        <dbReference type="ARBA" id="ARBA00022475"/>
    </source>
</evidence>
<feature type="transmembrane region" description="Helical" evidence="9">
    <location>
        <begin position="98"/>
        <end position="122"/>
    </location>
</feature>
<organism evidence="11 12">
    <name type="scientific">Zhihengliuella halotolerans</name>
    <dbReference type="NCBI Taxonomy" id="370736"/>
    <lineage>
        <taxon>Bacteria</taxon>
        <taxon>Bacillati</taxon>
        <taxon>Actinomycetota</taxon>
        <taxon>Actinomycetes</taxon>
        <taxon>Micrococcales</taxon>
        <taxon>Micrococcaceae</taxon>
        <taxon>Zhihengliuella</taxon>
    </lineage>
</organism>
<dbReference type="AlphaFoldDB" id="A0A4Q8AEG4"/>
<evidence type="ECO:0000256" key="2">
    <source>
        <dbReference type="ARBA" id="ARBA00022448"/>
    </source>
</evidence>
<dbReference type="OrthoDB" id="3557025at2"/>
<dbReference type="PANTHER" id="PTHR35011:SF2">
    <property type="entry name" value="2,3-DIKETO-L-GULONATE TRAP TRANSPORTER SMALL PERMEASE PROTEIN YIAM"/>
    <property type="match status" value="1"/>
</dbReference>
<protein>
    <submittedName>
        <fullName evidence="11">TRAP-type C4-dicarboxylate transport system permease small subunit</fullName>
    </submittedName>
</protein>
<evidence type="ECO:0000256" key="7">
    <source>
        <dbReference type="ARBA" id="ARBA00023136"/>
    </source>
</evidence>
<dbReference type="PANTHER" id="PTHR35011">
    <property type="entry name" value="2,3-DIKETO-L-GULONATE TRAP TRANSPORTER SMALL PERMEASE PROTEIN YIAM"/>
    <property type="match status" value="1"/>
</dbReference>
<evidence type="ECO:0000256" key="9">
    <source>
        <dbReference type="SAM" id="Phobius"/>
    </source>
</evidence>
<feature type="transmembrane region" description="Helical" evidence="9">
    <location>
        <begin position="142"/>
        <end position="163"/>
    </location>
</feature>
<sequence length="186" mass="20361">MAENDADTRRGFWPRLVRAATAVELGLAAAAAATIFVLVLLQAFQRYLPVDGWSWTGELARFSLVWLTFVAAGVLVTRDGHIALQVVDTIRRPLLVRTVHVIANVVLMVIALLFARECLALISGSGVIKSPAMRMPMSWHYILPFIGFVSTAIRAGAVAWIVIRRGVAESHDTDSLALNVNREVQS</sequence>
<evidence type="ECO:0000256" key="5">
    <source>
        <dbReference type="ARBA" id="ARBA00022692"/>
    </source>
</evidence>
<reference evidence="11 12" key="1">
    <citation type="submission" date="2019-02" db="EMBL/GenBank/DDBJ databases">
        <title>Sequencing the genomes of 1000 actinobacteria strains.</title>
        <authorList>
            <person name="Klenk H.-P."/>
        </authorList>
    </citation>
    <scope>NUCLEOTIDE SEQUENCE [LARGE SCALE GENOMIC DNA]</scope>
    <source>
        <strain evidence="11 12">DSM 17364</strain>
    </source>
</reference>
<keyword evidence="5 9" id="KW-0812">Transmembrane</keyword>
<feature type="domain" description="Tripartite ATP-independent periplasmic transporters DctQ component" evidence="10">
    <location>
        <begin position="35"/>
        <end position="160"/>
    </location>
</feature>
<evidence type="ECO:0000313" key="12">
    <source>
        <dbReference type="Proteomes" id="UP000292685"/>
    </source>
</evidence>
<dbReference type="InterPro" id="IPR007387">
    <property type="entry name" value="TRAP_DctQ"/>
</dbReference>
<evidence type="ECO:0000256" key="8">
    <source>
        <dbReference type="ARBA" id="ARBA00038436"/>
    </source>
</evidence>
<dbReference type="GO" id="GO:0005886">
    <property type="term" value="C:plasma membrane"/>
    <property type="evidence" value="ECO:0007669"/>
    <property type="project" value="UniProtKB-SubCell"/>
</dbReference>
<keyword evidence="4" id="KW-0997">Cell inner membrane</keyword>
<evidence type="ECO:0000259" key="10">
    <source>
        <dbReference type="Pfam" id="PF04290"/>
    </source>
</evidence>
<proteinExistence type="inferred from homology"/>